<evidence type="ECO:0000313" key="8">
    <source>
        <dbReference type="Proteomes" id="UP001431572"/>
    </source>
</evidence>
<evidence type="ECO:0000256" key="2">
    <source>
        <dbReference type="ARBA" id="ARBA00023125"/>
    </source>
</evidence>
<feature type="domain" description="HTH tetR-type" evidence="4">
    <location>
        <begin position="11"/>
        <end position="58"/>
    </location>
</feature>
<dbReference type="EMBL" id="CP128399">
    <property type="protein sequence ID" value="WJW66773.1"/>
    <property type="molecule type" value="Genomic_DNA"/>
</dbReference>
<evidence type="ECO:0000256" key="1">
    <source>
        <dbReference type="ARBA" id="ARBA00023015"/>
    </source>
</evidence>
<keyword evidence="3" id="KW-0804">Transcription</keyword>
<protein>
    <submittedName>
        <fullName evidence="5">TetR/AcrR family transcriptional regulator</fullName>
    </submittedName>
</protein>
<dbReference type="EMBL" id="JACATZ010000001">
    <property type="protein sequence ID" value="NWJ44892.1"/>
    <property type="molecule type" value="Genomic_DNA"/>
</dbReference>
<evidence type="ECO:0000259" key="4">
    <source>
        <dbReference type="Pfam" id="PF00440"/>
    </source>
</evidence>
<dbReference type="SUPFAM" id="SSF46689">
    <property type="entry name" value="Homeodomain-like"/>
    <property type="match status" value="1"/>
</dbReference>
<keyword evidence="2" id="KW-0238">DNA-binding</keyword>
<dbReference type="Pfam" id="PF00440">
    <property type="entry name" value="TetR_N"/>
    <property type="match status" value="1"/>
</dbReference>
<evidence type="ECO:0000313" key="6">
    <source>
        <dbReference type="EMBL" id="WJW66773.1"/>
    </source>
</evidence>
<name>A0A8T7LXF8_9CHLR</name>
<keyword evidence="8" id="KW-1185">Reference proteome</keyword>
<dbReference type="InterPro" id="IPR009057">
    <property type="entry name" value="Homeodomain-like_sf"/>
</dbReference>
<dbReference type="GO" id="GO:0003700">
    <property type="term" value="F:DNA-binding transcription factor activity"/>
    <property type="evidence" value="ECO:0007669"/>
    <property type="project" value="TreeGrafter"/>
</dbReference>
<dbReference type="Proteomes" id="UP000521676">
    <property type="component" value="Unassembled WGS sequence"/>
</dbReference>
<dbReference type="Gene3D" id="1.10.357.10">
    <property type="entry name" value="Tetracycline Repressor, domain 2"/>
    <property type="match status" value="1"/>
</dbReference>
<evidence type="ECO:0000256" key="3">
    <source>
        <dbReference type="ARBA" id="ARBA00023163"/>
    </source>
</evidence>
<organism evidence="5 7">
    <name type="scientific">Candidatus Chlorohelix allophototropha</name>
    <dbReference type="NCBI Taxonomy" id="3003348"/>
    <lineage>
        <taxon>Bacteria</taxon>
        <taxon>Bacillati</taxon>
        <taxon>Chloroflexota</taxon>
        <taxon>Chloroflexia</taxon>
        <taxon>Candidatus Chloroheliales</taxon>
        <taxon>Candidatus Chloroheliaceae</taxon>
        <taxon>Candidatus Chlorohelix</taxon>
    </lineage>
</organism>
<reference evidence="6" key="2">
    <citation type="journal article" date="2024" name="Nature">
        <title>Anoxygenic phototroph of the Chloroflexota uses a type I reaction centre.</title>
        <authorList>
            <person name="Tsuji J.M."/>
            <person name="Shaw N.A."/>
            <person name="Nagashima S."/>
            <person name="Venkiteswaran J.J."/>
            <person name="Schiff S.L."/>
            <person name="Watanabe T."/>
            <person name="Fukui M."/>
            <person name="Hanada S."/>
            <person name="Tank M."/>
            <person name="Neufeld J.D."/>
        </authorList>
    </citation>
    <scope>NUCLEOTIDE SEQUENCE</scope>
    <source>
        <strain evidence="6">L227-S17</strain>
    </source>
</reference>
<dbReference type="RefSeq" id="WP_341468667.1">
    <property type="nucleotide sequence ID" value="NZ_CP128399.1"/>
</dbReference>
<keyword evidence="1" id="KW-0805">Transcription regulation</keyword>
<dbReference type="GO" id="GO:0000976">
    <property type="term" value="F:transcription cis-regulatory region binding"/>
    <property type="evidence" value="ECO:0007669"/>
    <property type="project" value="TreeGrafter"/>
</dbReference>
<dbReference type="AlphaFoldDB" id="A0A8T7LXF8"/>
<evidence type="ECO:0000313" key="5">
    <source>
        <dbReference type="EMBL" id="NWJ44892.1"/>
    </source>
</evidence>
<proteinExistence type="predicted"/>
<sequence>MQQTHDSYTLILNVALELFTRKGYDGTSIDDIRNAAGFRSKASLYTHFKGKEEVAKALQEKCEAELSKTLTEAYRSASPEALKRFTRVGRAFIEWALNHPREYAFRYLRVQQEKLMSGEYAYLGETPSSEYTMMMDLLKALRTSYPVRHIADAALLSMMVGLISKAVVDQESFGNVIFEERVRQLMEMCFGILFSESVPLAG</sequence>
<dbReference type="Proteomes" id="UP001431572">
    <property type="component" value="Chromosome 1"/>
</dbReference>
<evidence type="ECO:0000313" key="7">
    <source>
        <dbReference type="Proteomes" id="UP000521676"/>
    </source>
</evidence>
<gene>
    <name evidence="5" type="ORF">HXX08_03350</name>
    <name evidence="6" type="ORF">OZ401_000018</name>
</gene>
<dbReference type="PANTHER" id="PTHR30055:SF234">
    <property type="entry name" value="HTH-TYPE TRANSCRIPTIONAL REGULATOR BETI"/>
    <property type="match status" value="1"/>
</dbReference>
<dbReference type="InterPro" id="IPR050109">
    <property type="entry name" value="HTH-type_TetR-like_transc_reg"/>
</dbReference>
<reference evidence="5 7" key="1">
    <citation type="submission" date="2020-06" db="EMBL/GenBank/DDBJ databases">
        <title>Anoxygenic phototrophic Chloroflexota member uses a Type I reaction center.</title>
        <authorList>
            <person name="Tsuji J.M."/>
            <person name="Shaw N.A."/>
            <person name="Nagashima S."/>
            <person name="Venkiteswaran J."/>
            <person name="Schiff S.L."/>
            <person name="Hanada S."/>
            <person name="Tank M."/>
            <person name="Neufeld J.D."/>
        </authorList>
    </citation>
    <scope>NUCLEOTIDE SEQUENCE [LARGE SCALE GENOMIC DNA]</scope>
    <source>
        <strain evidence="5">L227-S17</strain>
    </source>
</reference>
<accession>A0A8T7LXF8</accession>
<dbReference type="PANTHER" id="PTHR30055">
    <property type="entry name" value="HTH-TYPE TRANSCRIPTIONAL REGULATOR RUTR"/>
    <property type="match status" value="1"/>
</dbReference>
<dbReference type="InterPro" id="IPR001647">
    <property type="entry name" value="HTH_TetR"/>
</dbReference>